<sequence length="203" mass="21356">MLIVILTFSSGVGFKPPSVSADITVYFVSGLILLMSKLVAVTTSAKVETPDKSRVLPDLIKILPPDLAAPSKVVFKVSVSVKLPVPVYVTWLAPKVSVVPLPVILLLKARLLPKLIVALLAAKLVAVTFLAKLVIEALAKVTAPVLVNISAKLVVSPSVAAPFALTLLAKFVVPAVVISPTELAAVPTTPLTLPPFVKFNFRA</sequence>
<dbReference type="AlphaFoldDB" id="A0A0F3MTB6"/>
<name>A0A0F3MTB6_RICFI</name>
<proteinExistence type="predicted"/>
<comment type="caution">
    <text evidence="1">The sequence shown here is derived from an EMBL/GenBank/DDBJ whole genome shotgun (WGS) entry which is preliminary data.</text>
</comment>
<evidence type="ECO:0000313" key="1">
    <source>
        <dbReference type="EMBL" id="KJV58667.1"/>
    </source>
</evidence>
<evidence type="ECO:0000313" key="2">
    <source>
        <dbReference type="Proteomes" id="UP000033475"/>
    </source>
</evidence>
<dbReference type="PATRIC" id="fig|1359196.3.peg.1026"/>
<gene>
    <name evidence="1" type="ORF">RFEPED_1058</name>
</gene>
<dbReference type="Proteomes" id="UP000033475">
    <property type="component" value="Unassembled WGS sequence"/>
</dbReference>
<protein>
    <submittedName>
        <fullName evidence="1">Uncharacterized protein</fullName>
    </submittedName>
</protein>
<organism evidence="1 2">
    <name type="scientific">Rickettsia felis str. Pedreira</name>
    <dbReference type="NCBI Taxonomy" id="1359196"/>
    <lineage>
        <taxon>Bacteria</taxon>
        <taxon>Pseudomonadati</taxon>
        <taxon>Pseudomonadota</taxon>
        <taxon>Alphaproteobacteria</taxon>
        <taxon>Rickettsiales</taxon>
        <taxon>Rickettsiaceae</taxon>
        <taxon>Rickettsieae</taxon>
        <taxon>Rickettsia</taxon>
        <taxon>spotted fever group</taxon>
    </lineage>
</organism>
<accession>A0A0F3MTB6</accession>
<reference evidence="1 2" key="1">
    <citation type="submission" date="2015-01" db="EMBL/GenBank/DDBJ databases">
        <title>Genome Sequencing of Rickettsiales.</title>
        <authorList>
            <person name="Daugherty S.C."/>
            <person name="Su Q."/>
            <person name="Abolude K."/>
            <person name="Beier-Sexton M."/>
            <person name="Carlyon J.A."/>
            <person name="Carter R."/>
            <person name="Day N.P."/>
            <person name="Dumler S.J."/>
            <person name="Dyachenko V."/>
            <person name="Godinez A."/>
            <person name="Kurtti T.J."/>
            <person name="Lichay M."/>
            <person name="Mullins K.E."/>
            <person name="Ott S."/>
            <person name="Pappas-Brown V."/>
            <person name="Paris D.H."/>
            <person name="Patel P."/>
            <person name="Richards A.L."/>
            <person name="Sadzewicz L."/>
            <person name="Sears K."/>
            <person name="Seidman D."/>
            <person name="Sengamalay N."/>
            <person name="Stenos J."/>
            <person name="Tallon L.J."/>
            <person name="Vincent G."/>
            <person name="Fraser C.M."/>
            <person name="Munderloh U."/>
            <person name="Dunning-Hotopp J.C."/>
        </authorList>
    </citation>
    <scope>NUCLEOTIDE SEQUENCE [LARGE SCALE GENOMIC DNA]</scope>
    <source>
        <strain evidence="1 2">Pedreira</strain>
    </source>
</reference>
<dbReference type="EMBL" id="LANQ01000001">
    <property type="protein sequence ID" value="KJV58667.1"/>
    <property type="molecule type" value="Genomic_DNA"/>
</dbReference>